<keyword evidence="2" id="KW-1185">Reference proteome</keyword>
<dbReference type="KEGG" id="dge:Dgeo_3053"/>
<dbReference type="RefSeq" id="WP_012173293.1">
    <property type="nucleotide sequence ID" value="NC_009939.1"/>
</dbReference>
<dbReference type="EMBL" id="CP000856">
    <property type="protein sequence ID" value="ABW35094.1"/>
    <property type="molecule type" value="Genomic_DNA"/>
</dbReference>
<reference evidence="1" key="1">
    <citation type="submission" date="2007-10" db="EMBL/GenBank/DDBJ databases">
        <title>Complete sequence of Plasmid2 pDGEO02 of Deinococcus geothermalis DSM 11300.</title>
        <authorList>
            <consortium name="US DOE Joint Genome Institute"/>
            <person name="Copeland A."/>
            <person name="Lucas S."/>
            <person name="Lapidus A."/>
            <person name="Barry K."/>
            <person name="Detter J.C."/>
            <person name="Glavina del Rio T."/>
            <person name="Hammon N."/>
            <person name="Israni S."/>
            <person name="Dalin E."/>
            <person name="Tice H."/>
            <person name="Pitluck S."/>
            <person name="Brettin T."/>
            <person name="Bruce D."/>
            <person name="Han C."/>
            <person name="Tapia R."/>
            <person name="Saunders E."/>
            <person name="Gilna P."/>
            <person name="Schmutz J."/>
            <person name="Larimer F."/>
            <person name="Land M."/>
            <person name="Hauser L."/>
            <person name="Kyrpides N."/>
            <person name="Kim E."/>
            <person name="Daly M.J."/>
            <person name="Fredrickson J.K."/>
            <person name="Makarova K.S."/>
            <person name="Gaidamakova E.K."/>
            <person name="Zhai M."/>
            <person name="Richardson P."/>
        </authorList>
    </citation>
    <scope>NUCLEOTIDE SEQUENCE [LARGE SCALE GENOMIC DNA]</scope>
    <source>
        <strain evidence="1">DSM 11300</strain>
        <plasmid evidence="1">pDGEO02</plasmid>
    </source>
</reference>
<gene>
    <name evidence="1" type="ORF">Dgeo_3053</name>
</gene>
<keyword evidence="1" id="KW-0614">Plasmid</keyword>
<evidence type="ECO:0000313" key="1">
    <source>
        <dbReference type="EMBL" id="ABW35094.1"/>
    </source>
</evidence>
<proteinExistence type="predicted"/>
<dbReference type="HOGENOM" id="CLU_550652_0_0_0"/>
<sequence>MFGLGQEVLGGGINGTMINSLEDWDNFAKAVQTSSYQTDHDGMTGLAAIRKESLEPTLRAVVATSDTFTFWKELKRQPVTSAVHEWMSQNSRGGQADGMNIGELGEIQFDVGDYRRHVERLKLFATGAKITDFANVQSLEGEALRARENENAMVRLANAVERALFVSNEKYSPNKINGFIAQVQNFEGGRNVIDMEGSGNVDELTQVLFQCKADVRQEGNYGDISDIYVDSYTQNAFDQHLMPQYRVQLDNNPNSLQYGAPVGAIKTSYGNIKLRDTIWNNNPANTAPTIVRSRNRLPDKVPAAPTITVTPVAAGAPGSSAKGWTGERAGEYWYAVALVDADGREGPLSPIVSGTVAMGGALQVDVQEGVGSVVPTGGKVYRSTQDPATLPTAKDLRLAGEFALNQDGTATYIDVNQFIPGSSNIPVMNLKRESIQWLQLRPATQFPLFSANTLTHQWAVALYGTLMLGQPQHHYWIKNWVNPLSPFQPFKRRSF</sequence>
<protein>
    <submittedName>
        <fullName evidence="1">Major capsid protein</fullName>
    </submittedName>
</protein>
<accession>A8ZRI5</accession>
<evidence type="ECO:0000313" key="2">
    <source>
        <dbReference type="Proteomes" id="UP000002431"/>
    </source>
</evidence>
<dbReference type="AlphaFoldDB" id="A8ZRI5"/>
<dbReference type="Proteomes" id="UP000002431">
    <property type="component" value="Plasmid pDGEO02"/>
</dbReference>
<organism evidence="1 2">
    <name type="scientific">Deinococcus geothermalis (strain DSM 11300 / CIP 105573 / AG-3a)</name>
    <dbReference type="NCBI Taxonomy" id="319795"/>
    <lineage>
        <taxon>Bacteria</taxon>
        <taxon>Thermotogati</taxon>
        <taxon>Deinococcota</taxon>
        <taxon>Deinococci</taxon>
        <taxon>Deinococcales</taxon>
        <taxon>Deinococcaceae</taxon>
        <taxon>Deinococcus</taxon>
    </lineage>
</organism>
<dbReference type="Pfam" id="PF17236">
    <property type="entry name" value="SU10_MCP"/>
    <property type="match status" value="1"/>
</dbReference>
<name>A8ZRI5_DEIGD</name>
<geneLocation type="plasmid" evidence="1 2">
    <name>pDGEO02</name>
</geneLocation>
<dbReference type="InterPro" id="IPR035198">
    <property type="entry name" value="SU10_MCP"/>
</dbReference>